<keyword evidence="3" id="KW-1185">Reference proteome</keyword>
<accession>A0AAD9L0L0</accession>
<dbReference type="Proteomes" id="UP001209878">
    <property type="component" value="Unassembled WGS sequence"/>
</dbReference>
<dbReference type="GO" id="GO:0005634">
    <property type="term" value="C:nucleus"/>
    <property type="evidence" value="ECO:0007669"/>
    <property type="project" value="TreeGrafter"/>
</dbReference>
<reference evidence="2" key="1">
    <citation type="journal article" date="2023" name="Mol. Biol. Evol.">
        <title>Third-Generation Sequencing Reveals the Adaptive Role of the Epigenome in Three Deep-Sea Polychaetes.</title>
        <authorList>
            <person name="Perez M."/>
            <person name="Aroh O."/>
            <person name="Sun Y."/>
            <person name="Lan Y."/>
            <person name="Juniper S.K."/>
            <person name="Young C.R."/>
            <person name="Angers B."/>
            <person name="Qian P.Y."/>
        </authorList>
    </citation>
    <scope>NUCLEOTIDE SEQUENCE</scope>
    <source>
        <strain evidence="2">R07B-5</strain>
    </source>
</reference>
<dbReference type="InterPro" id="IPR034604">
    <property type="entry name" value="SRRP53"/>
</dbReference>
<dbReference type="GO" id="GO:0000380">
    <property type="term" value="P:alternative mRNA splicing, via spliceosome"/>
    <property type="evidence" value="ECO:0007669"/>
    <property type="project" value="InterPro"/>
</dbReference>
<evidence type="ECO:0000313" key="2">
    <source>
        <dbReference type="EMBL" id="KAK2180360.1"/>
    </source>
</evidence>
<dbReference type="AlphaFoldDB" id="A0AAD9L0L0"/>
<evidence type="ECO:0000256" key="1">
    <source>
        <dbReference type="SAM" id="MobiDB-lite"/>
    </source>
</evidence>
<name>A0AAD9L0L0_RIDPI</name>
<proteinExistence type="predicted"/>
<protein>
    <recommendedName>
        <fullName evidence="4">Serine/Arginine-related protein 53</fullName>
    </recommendedName>
</protein>
<feature type="compositionally biased region" description="Basic residues" evidence="1">
    <location>
        <begin position="37"/>
        <end position="59"/>
    </location>
</feature>
<evidence type="ECO:0000313" key="3">
    <source>
        <dbReference type="Proteomes" id="UP001209878"/>
    </source>
</evidence>
<sequence length="293" mass="33476">MGRHSSDSDDSHYRRSKKKKKHTRSDSSSSVESYSSRHSKHKRSKKASKHRHRSRSRSKGKYDRRSRSRSYDKKSRSDDRRRSRSRSRQRSHRRRSQSRSRYRRSYSRERSDTKGRSRSRSRSKPPKEKIPVVKVEPSANIPGFDNMTPAEQAQARLHLALRAAAAADRQLKAQGLLGANVKSEPAILSLAEQQNRAKAIDDIESDSFVPAAFKSTRGQQSSLTPDLNSSHDSAIFGQNSAAKNTNIGAIVCMKVESIMHPNLYVSAEEKMVRWKEKLSRMRKKIIEQGMTIS</sequence>
<feature type="compositionally biased region" description="Basic and acidic residues" evidence="1">
    <location>
        <begin position="60"/>
        <end position="81"/>
    </location>
</feature>
<comment type="caution">
    <text evidence="2">The sequence shown here is derived from an EMBL/GenBank/DDBJ whole genome shotgun (WGS) entry which is preliminary data.</text>
</comment>
<feature type="compositionally biased region" description="Basic and acidic residues" evidence="1">
    <location>
        <begin position="106"/>
        <end position="115"/>
    </location>
</feature>
<organism evidence="2 3">
    <name type="scientific">Ridgeia piscesae</name>
    <name type="common">Tubeworm</name>
    <dbReference type="NCBI Taxonomy" id="27915"/>
    <lineage>
        <taxon>Eukaryota</taxon>
        <taxon>Metazoa</taxon>
        <taxon>Spiralia</taxon>
        <taxon>Lophotrochozoa</taxon>
        <taxon>Annelida</taxon>
        <taxon>Polychaeta</taxon>
        <taxon>Sedentaria</taxon>
        <taxon>Canalipalpata</taxon>
        <taxon>Sabellida</taxon>
        <taxon>Siboglinidae</taxon>
        <taxon>Ridgeia</taxon>
    </lineage>
</organism>
<feature type="compositionally biased region" description="Basic and acidic residues" evidence="1">
    <location>
        <begin position="1"/>
        <end position="13"/>
    </location>
</feature>
<feature type="compositionally biased region" description="Basic residues" evidence="1">
    <location>
        <begin position="14"/>
        <end position="23"/>
    </location>
</feature>
<evidence type="ECO:0008006" key="4">
    <source>
        <dbReference type="Google" id="ProtNLM"/>
    </source>
</evidence>
<dbReference type="GO" id="GO:0005737">
    <property type="term" value="C:cytoplasm"/>
    <property type="evidence" value="ECO:0007669"/>
    <property type="project" value="TreeGrafter"/>
</dbReference>
<feature type="compositionally biased region" description="Basic residues" evidence="1">
    <location>
        <begin position="82"/>
        <end position="105"/>
    </location>
</feature>
<dbReference type="EMBL" id="JAODUO010000446">
    <property type="protein sequence ID" value="KAK2180360.1"/>
    <property type="molecule type" value="Genomic_DNA"/>
</dbReference>
<dbReference type="PANTHER" id="PTHR31968">
    <property type="entry name" value="SERINE/ARGININE-RELATED PROTEIN 53"/>
    <property type="match status" value="1"/>
</dbReference>
<feature type="region of interest" description="Disordered" evidence="1">
    <location>
        <begin position="1"/>
        <end position="134"/>
    </location>
</feature>
<dbReference type="PANTHER" id="PTHR31968:SF4">
    <property type="entry name" value="SERINE_ARGININE-RELATED PROTEIN 53"/>
    <property type="match status" value="1"/>
</dbReference>
<feature type="compositionally biased region" description="Low complexity" evidence="1">
    <location>
        <begin position="26"/>
        <end position="36"/>
    </location>
</feature>
<gene>
    <name evidence="2" type="ORF">NP493_446g01014</name>
</gene>